<gene>
    <name evidence="1" type="ORF">METZ01_LOCUS77464</name>
</gene>
<dbReference type="EMBL" id="UINC01005958">
    <property type="protein sequence ID" value="SVA24610.1"/>
    <property type="molecule type" value="Genomic_DNA"/>
</dbReference>
<dbReference type="Pfam" id="PF02567">
    <property type="entry name" value="PhzC-PhzF"/>
    <property type="match status" value="1"/>
</dbReference>
<dbReference type="SUPFAM" id="SSF54506">
    <property type="entry name" value="Diaminopimelate epimerase-like"/>
    <property type="match status" value="1"/>
</dbReference>
<organism evidence="1">
    <name type="scientific">marine metagenome</name>
    <dbReference type="NCBI Taxonomy" id="408172"/>
    <lineage>
        <taxon>unclassified sequences</taxon>
        <taxon>metagenomes</taxon>
        <taxon>ecological metagenomes</taxon>
    </lineage>
</organism>
<dbReference type="PANTHER" id="PTHR13774:SF32">
    <property type="entry name" value="ANTISENSE-ENHANCING SEQUENCE 1"/>
    <property type="match status" value="1"/>
</dbReference>
<dbReference type="GO" id="GO:0016853">
    <property type="term" value="F:isomerase activity"/>
    <property type="evidence" value="ECO:0007669"/>
    <property type="project" value="TreeGrafter"/>
</dbReference>
<dbReference type="PANTHER" id="PTHR13774">
    <property type="entry name" value="PHENAZINE BIOSYNTHESIS PROTEIN"/>
    <property type="match status" value="1"/>
</dbReference>
<sequence length="298" mass="32947">MNYRYFICDVFTDKKFCGNQLAVLPEAGGLSNSQMQKIAREFNFSESAFVFSPELGQTRKVRIFTPTKEVPFAGHPNIGTAFVLAKDGAFGDFREPVKVIFEEKVGFVPITIRYDGSNQIWCELSAPEELSIGDSVPPEFSASLLSLDTGDIVTTTHPPQVASVGLPFLFIELSSLDVLQRAKVNMPQFNRLIDRGIVSYIHMYVKRTDDFDIRARMFAPTDGVPEDPATGSANCALIALLTYYDSETDTDNNWRISQGIEVGRPSVLNGRTEKRNGKITGVWIGGNSVLIGEGIIEM</sequence>
<dbReference type="InterPro" id="IPR003719">
    <property type="entry name" value="Phenazine_PhzF-like"/>
</dbReference>
<reference evidence="1" key="1">
    <citation type="submission" date="2018-05" db="EMBL/GenBank/DDBJ databases">
        <authorList>
            <person name="Lanie J.A."/>
            <person name="Ng W.-L."/>
            <person name="Kazmierczak K.M."/>
            <person name="Andrzejewski T.M."/>
            <person name="Davidsen T.M."/>
            <person name="Wayne K.J."/>
            <person name="Tettelin H."/>
            <person name="Glass J.I."/>
            <person name="Rusch D."/>
            <person name="Podicherti R."/>
            <person name="Tsui H.-C.T."/>
            <person name="Winkler M.E."/>
        </authorList>
    </citation>
    <scope>NUCLEOTIDE SEQUENCE</scope>
</reference>
<dbReference type="NCBIfam" id="TIGR00654">
    <property type="entry name" value="PhzF_family"/>
    <property type="match status" value="1"/>
</dbReference>
<dbReference type="PIRSF" id="PIRSF016184">
    <property type="entry name" value="PhzC_PhzF"/>
    <property type="match status" value="1"/>
</dbReference>
<name>A0A381U8Q8_9ZZZZ</name>
<dbReference type="Gene3D" id="3.10.310.10">
    <property type="entry name" value="Diaminopimelate Epimerase, Chain A, domain 1"/>
    <property type="match status" value="2"/>
</dbReference>
<protein>
    <recommendedName>
        <fullName evidence="2">Phenazine biosynthesis protein PhzF family</fullName>
    </recommendedName>
</protein>
<dbReference type="AlphaFoldDB" id="A0A381U8Q8"/>
<dbReference type="GO" id="GO:0005737">
    <property type="term" value="C:cytoplasm"/>
    <property type="evidence" value="ECO:0007669"/>
    <property type="project" value="TreeGrafter"/>
</dbReference>
<proteinExistence type="predicted"/>
<evidence type="ECO:0008006" key="2">
    <source>
        <dbReference type="Google" id="ProtNLM"/>
    </source>
</evidence>
<accession>A0A381U8Q8</accession>
<evidence type="ECO:0000313" key="1">
    <source>
        <dbReference type="EMBL" id="SVA24610.1"/>
    </source>
</evidence>